<name>A0ABR8CT89_9NOST</name>
<dbReference type="Proteomes" id="UP000607281">
    <property type="component" value="Unassembled WGS sequence"/>
</dbReference>
<dbReference type="RefSeq" id="WP_190408028.1">
    <property type="nucleotide sequence ID" value="NZ_JACJRF010000027.1"/>
</dbReference>
<protein>
    <submittedName>
        <fullName evidence="1">Uncharacterized protein</fullName>
    </submittedName>
</protein>
<sequence length="58" mass="6342">MGLCVCLLAAHAWLSFGSEPHVERRYRQSAGGDRSTEKPLELVFMMGSLCSCESSFGC</sequence>
<proteinExistence type="predicted"/>
<reference evidence="1 2" key="1">
    <citation type="journal article" date="2020" name="ISME J.">
        <title>Comparative genomics reveals insights into cyanobacterial evolution and habitat adaptation.</title>
        <authorList>
            <person name="Chen M.Y."/>
            <person name="Teng W.K."/>
            <person name="Zhao L."/>
            <person name="Hu C.X."/>
            <person name="Zhou Y.K."/>
            <person name="Han B.P."/>
            <person name="Song L.R."/>
            <person name="Shu W.S."/>
        </authorList>
    </citation>
    <scope>NUCLEOTIDE SEQUENCE [LARGE SCALE GENOMIC DNA]</scope>
    <source>
        <strain evidence="1 2">FACHB-260</strain>
    </source>
</reference>
<dbReference type="EMBL" id="JACJRF010000027">
    <property type="protein sequence ID" value="MBD2345599.1"/>
    <property type="molecule type" value="Genomic_DNA"/>
</dbReference>
<comment type="caution">
    <text evidence="1">The sequence shown here is derived from an EMBL/GenBank/DDBJ whole genome shotgun (WGS) entry which is preliminary data.</text>
</comment>
<evidence type="ECO:0000313" key="1">
    <source>
        <dbReference type="EMBL" id="MBD2345599.1"/>
    </source>
</evidence>
<gene>
    <name evidence="1" type="ORF">H6G18_15780</name>
</gene>
<accession>A0ABR8CT89</accession>
<evidence type="ECO:0000313" key="2">
    <source>
        <dbReference type="Proteomes" id="UP000607281"/>
    </source>
</evidence>
<keyword evidence="2" id="KW-1185">Reference proteome</keyword>
<organism evidence="1 2">
    <name type="scientific">Anabaena subtropica FACHB-260</name>
    <dbReference type="NCBI Taxonomy" id="2692884"/>
    <lineage>
        <taxon>Bacteria</taxon>
        <taxon>Bacillati</taxon>
        <taxon>Cyanobacteriota</taxon>
        <taxon>Cyanophyceae</taxon>
        <taxon>Nostocales</taxon>
        <taxon>Nostocaceae</taxon>
        <taxon>Anabaena</taxon>
    </lineage>
</organism>